<feature type="region of interest" description="Disordered" evidence="1">
    <location>
        <begin position="357"/>
        <end position="460"/>
    </location>
</feature>
<dbReference type="InterPro" id="IPR008964">
    <property type="entry name" value="Invasin/intimin_cell_adhesion"/>
</dbReference>
<feature type="compositionally biased region" description="Gly residues" evidence="1">
    <location>
        <begin position="397"/>
        <end position="409"/>
    </location>
</feature>
<dbReference type="AlphaFoldDB" id="A0A9D1M9S7"/>
<evidence type="ECO:0000313" key="4">
    <source>
        <dbReference type="Proteomes" id="UP000824109"/>
    </source>
</evidence>
<reference evidence="3" key="1">
    <citation type="submission" date="2020-10" db="EMBL/GenBank/DDBJ databases">
        <authorList>
            <person name="Gilroy R."/>
        </authorList>
    </citation>
    <scope>NUCLEOTIDE SEQUENCE</scope>
    <source>
        <strain evidence="3">USAMLcec3-3695</strain>
    </source>
</reference>
<sequence>MHTNSNPAVVRFYVITSVSGDANISAELSFENEGHEIVQPLGNVFIDVTESDITVPSTAGAGKVVISGVTLPKSNVAVYDNNVLAAETVSNAVGKWKTAVDIGETTSYKYHGIQAEISSDRLDEPIMTEEKGMICSSDHVGISKITMINTAHSSYSLTPIEYKTVFDFVDPSSSTPSYSYWPSYPTFTFTAEFIGDSSEWLEDVYVVTMNAAGDKTYVPLEYDAAKNQWIGKHDFSTQNIPTNVSIAYNTEQQDPSWLFELMAESEGVKDVSYEIMSDNEIDFSYMLNGEVSDGKLNILEFGSRQEMEEYLAGIDAEIIGEEEGVIIFIGSGGEYGYCCVDSDGNYVLLIYTVSSVTSGTPGVGPGGDDGDGDQSGDEEPGGDPDQEPDEDEDTGDGGDPGGDDGGGGWEETVTERPNVSPGPTSQPPRPTPSPAPSPEPDETPDPDETPKPSEAPKNCGCLEGYKGTNTFRDLFNGMIYRLENCPCIYGENEIWRDQYLRRLKLLDGLVNLSMLLPMIEPVLSAPLSYQDIVDQSVLEVVTTLAEKITEKRNNMELPDPTLSLYDAVCKTLQSAELWFKGGGVSLMNDGAVALQSSDAVCECELPEPSPSPQPGQDTEPIMDPSGYVCEAVPSNRVEGVTVTAYTVENVLNDFGEPTGETETAVWDAEDYSQINPLITDANGEYAWDVPAGSWQVKFEKEGYETAYSEWMPVPPPQTEVHADLVSNAAPEVKSVSVYSTGIRIEFSQYMDMSSVNTSNVSVLSDGVPVSGIIEPLNSEPSFEDPQTEYASIFMFAPENELAGDVSVSIKDVVNYASKALENEYNCDSAVEIEPESIEVQAAAAVEYNGTAVINLRLLPVEAGADKIIRAVSSSSSIAAVSESEIKTDANGNASVTVSGGLPGSGEISFSVDGTDITAKTTVTVLDVLSEYIESCKPVTASKTSGAEVEAGEEIILSTETEGAEIYYTLDKSDPTDPENPSRSRYTAPIIINGDMYITAYAAKEGCENSATSSFVYTLKREEPKPEVSVSENGGTIAVSVNFSEIPGGCSLYAAVYDQSGRLLSLEKFDMPESGSLDIDMDRPQNTDHIKVMLWDTEMTPVEPVHELSLAVSEN</sequence>
<protein>
    <submittedName>
        <fullName evidence="3">Chitobiase/beta-hexosaminidase C-terminal domain-containing protein</fullName>
    </submittedName>
</protein>
<dbReference type="Pfam" id="PF13290">
    <property type="entry name" value="CHB_HEX_C_1"/>
    <property type="match status" value="1"/>
</dbReference>
<evidence type="ECO:0000259" key="2">
    <source>
        <dbReference type="Pfam" id="PF13290"/>
    </source>
</evidence>
<dbReference type="Proteomes" id="UP000824109">
    <property type="component" value="Unassembled WGS sequence"/>
</dbReference>
<accession>A0A9D1M9S7</accession>
<dbReference type="Gene3D" id="2.60.40.1120">
    <property type="entry name" value="Carboxypeptidase-like, regulatory domain"/>
    <property type="match status" value="1"/>
</dbReference>
<dbReference type="EMBL" id="DVNB01000008">
    <property type="protein sequence ID" value="HIU56297.1"/>
    <property type="molecule type" value="Genomic_DNA"/>
</dbReference>
<name>A0A9D1M9S7_9FIRM</name>
<comment type="caution">
    <text evidence="3">The sequence shown here is derived from an EMBL/GenBank/DDBJ whole genome shotgun (WGS) entry which is preliminary data.</text>
</comment>
<dbReference type="SUPFAM" id="SSF49373">
    <property type="entry name" value="Invasin/intimin cell-adhesion fragments"/>
    <property type="match status" value="1"/>
</dbReference>
<evidence type="ECO:0000256" key="1">
    <source>
        <dbReference type="SAM" id="MobiDB-lite"/>
    </source>
</evidence>
<feature type="compositionally biased region" description="Pro residues" evidence="1">
    <location>
        <begin position="424"/>
        <end position="438"/>
    </location>
</feature>
<feature type="domain" description="GH29D-like beta-sandwich" evidence="2">
    <location>
        <begin position="945"/>
        <end position="1012"/>
    </location>
</feature>
<feature type="compositionally biased region" description="Acidic residues" evidence="1">
    <location>
        <begin position="368"/>
        <end position="396"/>
    </location>
</feature>
<dbReference type="InterPro" id="IPR008969">
    <property type="entry name" value="CarboxyPept-like_regulatory"/>
</dbReference>
<organism evidence="3 4">
    <name type="scientific">Candidatus Ornithomonoglobus merdipullorum</name>
    <dbReference type="NCBI Taxonomy" id="2840895"/>
    <lineage>
        <taxon>Bacteria</taxon>
        <taxon>Bacillati</taxon>
        <taxon>Bacillota</taxon>
        <taxon>Clostridia</taxon>
        <taxon>Candidatus Ornithomonoglobus</taxon>
    </lineage>
</organism>
<dbReference type="InterPro" id="IPR059177">
    <property type="entry name" value="GH29D-like_dom"/>
</dbReference>
<proteinExistence type="predicted"/>
<evidence type="ECO:0000313" key="3">
    <source>
        <dbReference type="EMBL" id="HIU56297.1"/>
    </source>
</evidence>
<gene>
    <name evidence="3" type="ORF">IAA61_00625</name>
</gene>
<reference evidence="3" key="2">
    <citation type="journal article" date="2021" name="PeerJ">
        <title>Extensive microbial diversity within the chicken gut microbiome revealed by metagenomics and culture.</title>
        <authorList>
            <person name="Gilroy R."/>
            <person name="Ravi A."/>
            <person name="Getino M."/>
            <person name="Pursley I."/>
            <person name="Horton D.L."/>
            <person name="Alikhan N.F."/>
            <person name="Baker D."/>
            <person name="Gharbi K."/>
            <person name="Hall N."/>
            <person name="Watson M."/>
            <person name="Adriaenssens E.M."/>
            <person name="Foster-Nyarko E."/>
            <person name="Jarju S."/>
            <person name="Secka A."/>
            <person name="Antonio M."/>
            <person name="Oren A."/>
            <person name="Chaudhuri R.R."/>
            <person name="La Ragione R."/>
            <person name="Hildebrand F."/>
            <person name="Pallen M.J."/>
        </authorList>
    </citation>
    <scope>NUCLEOTIDE SEQUENCE</scope>
    <source>
        <strain evidence="3">USAMLcec3-3695</strain>
    </source>
</reference>
<dbReference type="SUPFAM" id="SSF49464">
    <property type="entry name" value="Carboxypeptidase regulatory domain-like"/>
    <property type="match status" value="1"/>
</dbReference>